<feature type="domain" description="GGDEF" evidence="2">
    <location>
        <begin position="167"/>
        <end position="297"/>
    </location>
</feature>
<dbReference type="InterPro" id="IPR035965">
    <property type="entry name" value="PAS-like_dom_sf"/>
</dbReference>
<dbReference type="Gene3D" id="3.30.450.20">
    <property type="entry name" value="PAS domain"/>
    <property type="match status" value="1"/>
</dbReference>
<evidence type="ECO:0000259" key="2">
    <source>
        <dbReference type="PROSITE" id="PS50887"/>
    </source>
</evidence>
<dbReference type="Proteomes" id="UP000427906">
    <property type="component" value="Chromosome"/>
</dbReference>
<protein>
    <submittedName>
        <fullName evidence="3">Diguanylate cyclase</fullName>
    </submittedName>
</protein>
<dbReference type="Pfam" id="PF13426">
    <property type="entry name" value="PAS_9"/>
    <property type="match status" value="1"/>
</dbReference>
<dbReference type="InterPro" id="IPR000014">
    <property type="entry name" value="PAS"/>
</dbReference>
<evidence type="ECO:0000313" key="3">
    <source>
        <dbReference type="EMBL" id="BBO69614.1"/>
    </source>
</evidence>
<dbReference type="NCBIfam" id="TIGR00229">
    <property type="entry name" value="sensory_box"/>
    <property type="match status" value="1"/>
</dbReference>
<dbReference type="CDD" id="cd00130">
    <property type="entry name" value="PAS"/>
    <property type="match status" value="1"/>
</dbReference>
<dbReference type="RefSeq" id="WP_155317633.1">
    <property type="nucleotide sequence ID" value="NZ_AP021874.1"/>
</dbReference>
<dbReference type="FunFam" id="3.30.70.270:FF:000001">
    <property type="entry name" value="Diguanylate cyclase domain protein"/>
    <property type="match status" value="1"/>
</dbReference>
<dbReference type="CDD" id="cd01949">
    <property type="entry name" value="GGDEF"/>
    <property type="match status" value="1"/>
</dbReference>
<accession>A0A5K7YTK6</accession>
<dbReference type="PROSITE" id="PS50887">
    <property type="entry name" value="GGDEF"/>
    <property type="match status" value="1"/>
</dbReference>
<dbReference type="NCBIfam" id="TIGR00254">
    <property type="entry name" value="GGDEF"/>
    <property type="match status" value="1"/>
</dbReference>
<dbReference type="GO" id="GO:0003824">
    <property type="term" value="F:catalytic activity"/>
    <property type="evidence" value="ECO:0007669"/>
    <property type="project" value="UniProtKB-ARBA"/>
</dbReference>
<dbReference type="Pfam" id="PF00990">
    <property type="entry name" value="GGDEF"/>
    <property type="match status" value="1"/>
</dbReference>
<dbReference type="SUPFAM" id="SSF55073">
    <property type="entry name" value="Nucleotide cyclase"/>
    <property type="match status" value="1"/>
</dbReference>
<dbReference type="KEGG" id="dalk:DSCA_35440"/>
<dbReference type="InterPro" id="IPR052163">
    <property type="entry name" value="DGC-Regulatory_Protein"/>
</dbReference>
<dbReference type="OrthoDB" id="9790367at2"/>
<dbReference type="PROSITE" id="PS50112">
    <property type="entry name" value="PAS"/>
    <property type="match status" value="1"/>
</dbReference>
<gene>
    <name evidence="3" type="ORF">DSCA_35440</name>
</gene>
<evidence type="ECO:0000259" key="1">
    <source>
        <dbReference type="PROSITE" id="PS50112"/>
    </source>
</evidence>
<reference evidence="3 4" key="1">
    <citation type="submission" date="2019-11" db="EMBL/GenBank/DDBJ databases">
        <title>Comparative genomics of hydrocarbon-degrading Desulfosarcina strains.</title>
        <authorList>
            <person name="Watanabe M."/>
            <person name="Kojima H."/>
            <person name="Fukui M."/>
        </authorList>
    </citation>
    <scope>NUCLEOTIDE SEQUENCE [LARGE SCALE GENOMIC DNA]</scope>
    <source>
        <strain evidence="3 4">PL12</strain>
    </source>
</reference>
<name>A0A5K7YTK6_9BACT</name>
<evidence type="ECO:0000313" key="4">
    <source>
        <dbReference type="Proteomes" id="UP000427906"/>
    </source>
</evidence>
<dbReference type="InterPro" id="IPR029787">
    <property type="entry name" value="Nucleotide_cyclase"/>
</dbReference>
<feature type="domain" description="PAS" evidence="1">
    <location>
        <begin position="1"/>
        <end position="46"/>
    </location>
</feature>
<dbReference type="EMBL" id="AP021874">
    <property type="protein sequence ID" value="BBO69614.1"/>
    <property type="molecule type" value="Genomic_DNA"/>
</dbReference>
<dbReference type="PANTHER" id="PTHR46663:SF4">
    <property type="entry name" value="DIGUANYLATE CYCLASE DGCT-RELATED"/>
    <property type="match status" value="1"/>
</dbReference>
<organism evidence="3 4">
    <name type="scientific">Desulfosarcina alkanivorans</name>
    <dbReference type="NCBI Taxonomy" id="571177"/>
    <lineage>
        <taxon>Bacteria</taxon>
        <taxon>Pseudomonadati</taxon>
        <taxon>Thermodesulfobacteriota</taxon>
        <taxon>Desulfobacteria</taxon>
        <taxon>Desulfobacterales</taxon>
        <taxon>Desulfosarcinaceae</taxon>
        <taxon>Desulfosarcina</taxon>
    </lineage>
</organism>
<dbReference type="SMART" id="SM00091">
    <property type="entry name" value="PAS"/>
    <property type="match status" value="1"/>
</dbReference>
<keyword evidence="4" id="KW-1185">Reference proteome</keyword>
<sequence length="297" mass="33149">MDIDYKSLIDNIFDGLYLVDKNRSIIYWNRVAEKITGYRAEEVIGKRCRDNILVHVDRSGKSLCLGRCPLEATIGDGQFRDAEVFLQHKDGHRVPVWIRAAPLHDTTGTIIGGAELFTDLSAGNAISNKVLALEKLSFLDPLTQLANRRYLEMELSSRIAEKNRYGAAFGLVFMDIDFFKRFNDTYGHDVGDRVLKAVARTFVNTARPSDLMGRWGGEEFIGILGRVDGDGLDSAVERIRALIEQSRMDENGQSLQVTVSIGATLARDADNADSIVKRADTLLYESKKNGRNRCTIG</sequence>
<dbReference type="InterPro" id="IPR043128">
    <property type="entry name" value="Rev_trsase/Diguanyl_cyclase"/>
</dbReference>
<dbReference type="Gene3D" id="3.30.70.270">
    <property type="match status" value="1"/>
</dbReference>
<dbReference type="SUPFAM" id="SSF55785">
    <property type="entry name" value="PYP-like sensor domain (PAS domain)"/>
    <property type="match status" value="1"/>
</dbReference>
<dbReference type="InterPro" id="IPR000160">
    <property type="entry name" value="GGDEF_dom"/>
</dbReference>
<dbReference type="AlphaFoldDB" id="A0A5K7YTK6"/>
<proteinExistence type="predicted"/>
<dbReference type="PANTHER" id="PTHR46663">
    <property type="entry name" value="DIGUANYLATE CYCLASE DGCT-RELATED"/>
    <property type="match status" value="1"/>
</dbReference>
<dbReference type="SMART" id="SM00267">
    <property type="entry name" value="GGDEF"/>
    <property type="match status" value="1"/>
</dbReference>